<dbReference type="OrthoDB" id="994452at2"/>
<keyword evidence="1" id="KW-0732">Signal</keyword>
<evidence type="ECO:0000256" key="1">
    <source>
        <dbReference type="SAM" id="SignalP"/>
    </source>
</evidence>
<sequence>MKKLYVMTSLLLTISISGFGQYNNYKLENYVNPTYKRKALDLGFSTAGNFQKTTTNESNNYGGNLSADYKSIANSEKIQEQTQLSLMGTASHSSIDNSKATNALTSFSVDRQAFHFMDNKLFFEISPNGYVNYNYAKTKSTQNIDTPPYSYTAEDKTNKFQAFVAIKLGIGKGRIENVTDARQAVYILEELSKKGIIKQTLTDEEVNAFAEQISLVKNKRSFDPRLALIDEISVIDSFLVANKYIEKDNSAIYFTSLYDKWMYGDRDVRESGSYFKAGINPMYNYSDYRINGNSSNSNIFSASLYLDYRNEKPLDLKWQRSIYAGISSGYQKISFMDDGSINSSIQASYALSYYMNTRTYVQGKVSQSLTWDRYSGNPKQDILFSYTYVGVNAYYYLSPQLRLFGSVGLDYQFQRYTQHNDNLHDKYPHTTFNFGLTYALF</sequence>
<dbReference type="Proteomes" id="UP000297861">
    <property type="component" value="Unassembled WGS sequence"/>
</dbReference>
<evidence type="ECO:0000313" key="3">
    <source>
        <dbReference type="Proteomes" id="UP000297861"/>
    </source>
</evidence>
<evidence type="ECO:0000313" key="2">
    <source>
        <dbReference type="EMBL" id="TFD96087.1"/>
    </source>
</evidence>
<accession>A0A4Y8L1F9</accession>
<dbReference type="RefSeq" id="WP_134436463.1">
    <property type="nucleotide sequence ID" value="NZ_SOML01000006.1"/>
</dbReference>
<keyword evidence="3" id="KW-1185">Reference proteome</keyword>
<evidence type="ECO:0008006" key="4">
    <source>
        <dbReference type="Google" id="ProtNLM"/>
    </source>
</evidence>
<feature type="chain" id="PRO_5021259841" description="DUF3570 domain-containing protein" evidence="1">
    <location>
        <begin position="21"/>
        <end position="441"/>
    </location>
</feature>
<gene>
    <name evidence="2" type="ORF">E2605_10870</name>
</gene>
<reference evidence="2 3" key="1">
    <citation type="submission" date="2019-03" db="EMBL/GenBank/DDBJ databases">
        <title>San Antonio Military Medical Center submission to MRSN (WRAIR), pending publication.</title>
        <authorList>
            <person name="Blyth D.M."/>
            <person name="Mccarthy S.L."/>
            <person name="Schall S.E."/>
            <person name="Stam J.A."/>
            <person name="Ong A.C."/>
            <person name="Mcgann P.T."/>
        </authorList>
    </citation>
    <scope>NUCLEOTIDE SEQUENCE [LARGE SCALE GENOMIC DNA]</scope>
    <source>
        <strain evidence="2 3">MRSN571793</strain>
    </source>
</reference>
<comment type="caution">
    <text evidence="2">The sequence shown here is derived from an EMBL/GenBank/DDBJ whole genome shotgun (WGS) entry which is preliminary data.</text>
</comment>
<feature type="signal peptide" evidence="1">
    <location>
        <begin position="1"/>
        <end position="20"/>
    </location>
</feature>
<protein>
    <recommendedName>
        <fullName evidence="4">DUF3570 domain-containing protein</fullName>
    </recommendedName>
</protein>
<dbReference type="AlphaFoldDB" id="A0A4Y8L1F9"/>
<organism evidence="2 3">
    <name type="scientific">Dysgonomonas capnocytophagoides</name>
    <dbReference type="NCBI Taxonomy" id="45254"/>
    <lineage>
        <taxon>Bacteria</taxon>
        <taxon>Pseudomonadati</taxon>
        <taxon>Bacteroidota</taxon>
        <taxon>Bacteroidia</taxon>
        <taxon>Bacteroidales</taxon>
        <taxon>Dysgonomonadaceae</taxon>
        <taxon>Dysgonomonas</taxon>
    </lineage>
</organism>
<proteinExistence type="predicted"/>
<name>A0A4Y8L1F9_9BACT</name>
<dbReference type="EMBL" id="SOML01000006">
    <property type="protein sequence ID" value="TFD96087.1"/>
    <property type="molecule type" value="Genomic_DNA"/>
</dbReference>